<evidence type="ECO:0000313" key="3">
    <source>
        <dbReference type="Proteomes" id="UP000002630"/>
    </source>
</evidence>
<feature type="signal peptide" evidence="1">
    <location>
        <begin position="1"/>
        <end position="23"/>
    </location>
</feature>
<dbReference type="InParanoid" id="D7G831"/>
<dbReference type="AlphaFoldDB" id="D7G831"/>
<organism evidence="2 3">
    <name type="scientific">Ectocarpus siliculosus</name>
    <name type="common">Brown alga</name>
    <name type="synonym">Conferva siliculosa</name>
    <dbReference type="NCBI Taxonomy" id="2880"/>
    <lineage>
        <taxon>Eukaryota</taxon>
        <taxon>Sar</taxon>
        <taxon>Stramenopiles</taxon>
        <taxon>Ochrophyta</taxon>
        <taxon>PX clade</taxon>
        <taxon>Phaeophyceae</taxon>
        <taxon>Ectocarpales</taxon>
        <taxon>Ectocarpaceae</taxon>
        <taxon>Ectocarpus</taxon>
    </lineage>
</organism>
<feature type="chain" id="PRO_5003095907" evidence="1">
    <location>
        <begin position="24"/>
        <end position="56"/>
    </location>
</feature>
<keyword evidence="3" id="KW-1185">Reference proteome</keyword>
<evidence type="ECO:0000313" key="2">
    <source>
        <dbReference type="EMBL" id="CBJ34014.1"/>
    </source>
</evidence>
<dbReference type="EMBL" id="FN649760">
    <property type="protein sequence ID" value="CBJ34014.1"/>
    <property type="molecule type" value="Genomic_DNA"/>
</dbReference>
<reference evidence="2 3" key="1">
    <citation type="journal article" date="2010" name="Nature">
        <title>The Ectocarpus genome and the independent evolution of multicellularity in brown algae.</title>
        <authorList>
            <person name="Cock J.M."/>
            <person name="Sterck L."/>
            <person name="Rouze P."/>
            <person name="Scornet D."/>
            <person name="Allen A.E."/>
            <person name="Amoutzias G."/>
            <person name="Anthouard V."/>
            <person name="Artiguenave F."/>
            <person name="Aury J.M."/>
            <person name="Badger J.H."/>
            <person name="Beszteri B."/>
            <person name="Billiau K."/>
            <person name="Bonnet E."/>
            <person name="Bothwell J.H."/>
            <person name="Bowler C."/>
            <person name="Boyen C."/>
            <person name="Brownlee C."/>
            <person name="Carrano C.J."/>
            <person name="Charrier B."/>
            <person name="Cho G.Y."/>
            <person name="Coelho S.M."/>
            <person name="Collen J."/>
            <person name="Corre E."/>
            <person name="Da Silva C."/>
            <person name="Delage L."/>
            <person name="Delaroque N."/>
            <person name="Dittami S.M."/>
            <person name="Doulbeau S."/>
            <person name="Elias M."/>
            <person name="Farnham G."/>
            <person name="Gachon C.M."/>
            <person name="Gschloessl B."/>
            <person name="Heesch S."/>
            <person name="Jabbari K."/>
            <person name="Jubin C."/>
            <person name="Kawai H."/>
            <person name="Kimura K."/>
            <person name="Kloareg B."/>
            <person name="Kupper F.C."/>
            <person name="Lang D."/>
            <person name="Le Bail A."/>
            <person name="Leblanc C."/>
            <person name="Lerouge P."/>
            <person name="Lohr M."/>
            <person name="Lopez P.J."/>
            <person name="Martens C."/>
            <person name="Maumus F."/>
            <person name="Michel G."/>
            <person name="Miranda-Saavedra D."/>
            <person name="Morales J."/>
            <person name="Moreau H."/>
            <person name="Motomura T."/>
            <person name="Nagasato C."/>
            <person name="Napoli C.A."/>
            <person name="Nelson D.R."/>
            <person name="Nyvall-Collen P."/>
            <person name="Peters A.F."/>
            <person name="Pommier C."/>
            <person name="Potin P."/>
            <person name="Poulain J."/>
            <person name="Quesneville H."/>
            <person name="Read B."/>
            <person name="Rensing S.A."/>
            <person name="Ritter A."/>
            <person name="Rousvoal S."/>
            <person name="Samanta M."/>
            <person name="Samson G."/>
            <person name="Schroeder D.C."/>
            <person name="Segurens B."/>
            <person name="Strittmatter M."/>
            <person name="Tonon T."/>
            <person name="Tregear J.W."/>
            <person name="Valentin K."/>
            <person name="von Dassow P."/>
            <person name="Yamagishi T."/>
            <person name="Van de Peer Y."/>
            <person name="Wincker P."/>
        </authorList>
    </citation>
    <scope>NUCLEOTIDE SEQUENCE [LARGE SCALE GENOMIC DNA]</scope>
    <source>
        <strain evidence="3">Ec32 / CCAP1310/4</strain>
    </source>
</reference>
<accession>D7G831</accession>
<sequence>MMGHGAKCGVFLLKMCLLIIARTSTSLKARQEKKQKTTHIHKRQQVSLMASVAGAK</sequence>
<gene>
    <name evidence="2" type="ORF">Esi_0864_0004</name>
</gene>
<name>D7G831_ECTSI</name>
<evidence type="ECO:0000256" key="1">
    <source>
        <dbReference type="SAM" id="SignalP"/>
    </source>
</evidence>
<proteinExistence type="predicted"/>
<dbReference type="Proteomes" id="UP000002630">
    <property type="component" value="Unassembled WGS sequence"/>
</dbReference>
<protein>
    <submittedName>
        <fullName evidence="2">Uncharacterized protein</fullName>
    </submittedName>
</protein>
<keyword evidence="1" id="KW-0732">Signal</keyword>